<dbReference type="AlphaFoldDB" id="A0A7J6YAK0"/>
<evidence type="ECO:0000256" key="4">
    <source>
        <dbReference type="ARBA" id="ARBA00023136"/>
    </source>
</evidence>
<evidence type="ECO:0000313" key="7">
    <source>
        <dbReference type="EMBL" id="KAF5223781.1"/>
    </source>
</evidence>
<dbReference type="InterPro" id="IPR004853">
    <property type="entry name" value="Sugar_P_trans_dom"/>
</dbReference>
<dbReference type="VEuPathDB" id="TriTrypDB:ECC02_003236"/>
<evidence type="ECO:0000256" key="3">
    <source>
        <dbReference type="ARBA" id="ARBA00022989"/>
    </source>
</evidence>
<comment type="subcellular location">
    <subcellularLocation>
        <location evidence="1">Membrane</location>
        <topology evidence="1">Multi-pass membrane protein</topology>
    </subcellularLocation>
</comment>
<comment type="caution">
    <text evidence="7">The sequence shown here is derived from an EMBL/GenBank/DDBJ whole genome shotgun (WGS) entry which is preliminary data.</text>
</comment>
<sequence>MRCPLSHSLSLFFFFMQFHFTLALHSVFLSLSKKGVLGRRVLSVCVLWTCPCPRCIGHASMRRRQNEHKTSIHNCFLFDEAFPPPPYFYCTLMAVSSFFPPFLCFLFAFLFWIFYFVSLCFRIASGFFKKAVQVKKMFVTPHRFLIPFCLVLNAFSSIAIVFCNKLIFEDHDFRASTTLTLIHFVMTFLGLVFCLAGGMFKFKRLSLMKVMPLSVSFCGFVVLTNMSLMYNSVGFYQLMKVLTTPLLVLMETVIYDKKFSKKIKLSLLLICFGVSVATVTDSEVNLVGTLVALSALFVTCQYQIWVGTKQKDLGCDSFQLLLYQAPLSSVLLLPIAYFTELRRLHYPCNDTLSVILLSGFVAFIVNLSIFLVIGKTSPVTYNVLGHFKLCVILLIGHVFFDGPMGSKRFLGVLLTLVGVFWYTHLKAAKHSGAEVIISTEEFKGKDEDSDGV</sequence>
<name>A0A7J6YAK0_TRYCR</name>
<keyword evidence="3 5" id="KW-1133">Transmembrane helix</keyword>
<proteinExistence type="predicted"/>
<feature type="transmembrane region" description="Helical" evidence="5">
    <location>
        <begin position="351"/>
        <end position="372"/>
    </location>
</feature>
<dbReference type="Proteomes" id="UP000583944">
    <property type="component" value="Unassembled WGS sequence"/>
</dbReference>
<evidence type="ECO:0000256" key="5">
    <source>
        <dbReference type="SAM" id="Phobius"/>
    </source>
</evidence>
<dbReference type="Pfam" id="PF03151">
    <property type="entry name" value="TPT"/>
    <property type="match status" value="1"/>
</dbReference>
<evidence type="ECO:0000259" key="6">
    <source>
        <dbReference type="Pfam" id="PF03151"/>
    </source>
</evidence>
<dbReference type="GO" id="GO:0016020">
    <property type="term" value="C:membrane"/>
    <property type="evidence" value="ECO:0007669"/>
    <property type="project" value="UniProtKB-SubCell"/>
</dbReference>
<evidence type="ECO:0000256" key="1">
    <source>
        <dbReference type="ARBA" id="ARBA00004141"/>
    </source>
</evidence>
<dbReference type="SUPFAM" id="SSF103481">
    <property type="entry name" value="Multidrug resistance efflux transporter EmrE"/>
    <property type="match status" value="1"/>
</dbReference>
<feature type="transmembrane region" description="Helical" evidence="5">
    <location>
        <begin position="180"/>
        <end position="198"/>
    </location>
</feature>
<feature type="transmembrane region" description="Helical" evidence="5">
    <location>
        <begin position="144"/>
        <end position="168"/>
    </location>
</feature>
<evidence type="ECO:0000313" key="8">
    <source>
        <dbReference type="Proteomes" id="UP000583944"/>
    </source>
</evidence>
<dbReference type="InterPro" id="IPR050186">
    <property type="entry name" value="TPT_transporter"/>
</dbReference>
<feature type="transmembrane region" description="Helical" evidence="5">
    <location>
        <begin position="320"/>
        <end position="339"/>
    </location>
</feature>
<protein>
    <recommendedName>
        <fullName evidence="6">Sugar phosphate transporter domain-containing protein</fullName>
    </recommendedName>
</protein>
<feature type="transmembrane region" description="Helical" evidence="5">
    <location>
        <begin position="12"/>
        <end position="31"/>
    </location>
</feature>
<dbReference type="InterPro" id="IPR037185">
    <property type="entry name" value="EmrE-like"/>
</dbReference>
<organism evidence="7 8">
    <name type="scientific">Trypanosoma cruzi</name>
    <dbReference type="NCBI Taxonomy" id="5693"/>
    <lineage>
        <taxon>Eukaryota</taxon>
        <taxon>Discoba</taxon>
        <taxon>Euglenozoa</taxon>
        <taxon>Kinetoplastea</taxon>
        <taxon>Metakinetoplastina</taxon>
        <taxon>Trypanosomatida</taxon>
        <taxon>Trypanosomatidae</taxon>
        <taxon>Trypanosoma</taxon>
        <taxon>Schizotrypanum</taxon>
    </lineage>
</organism>
<feature type="transmembrane region" description="Helical" evidence="5">
    <location>
        <begin position="286"/>
        <end position="308"/>
    </location>
</feature>
<evidence type="ECO:0000256" key="2">
    <source>
        <dbReference type="ARBA" id="ARBA00022692"/>
    </source>
</evidence>
<accession>A0A7J6YAK0</accession>
<keyword evidence="2 5" id="KW-0812">Transmembrane</keyword>
<dbReference type="VEuPathDB" id="TriTrypDB:BCY84_03695"/>
<feature type="transmembrane region" description="Helical" evidence="5">
    <location>
        <begin position="98"/>
        <end position="124"/>
    </location>
</feature>
<feature type="transmembrane region" description="Helical" evidence="5">
    <location>
        <begin position="210"/>
        <end position="229"/>
    </location>
</feature>
<feature type="transmembrane region" description="Helical" evidence="5">
    <location>
        <begin position="235"/>
        <end position="255"/>
    </location>
</feature>
<gene>
    <name evidence="7" type="ORF">ECC02_003236</name>
</gene>
<dbReference type="EMBL" id="JABDHM010000017">
    <property type="protein sequence ID" value="KAF5223781.1"/>
    <property type="molecule type" value="Genomic_DNA"/>
</dbReference>
<keyword evidence="4 5" id="KW-0472">Membrane</keyword>
<dbReference type="PANTHER" id="PTHR11132">
    <property type="entry name" value="SOLUTE CARRIER FAMILY 35"/>
    <property type="match status" value="1"/>
</dbReference>
<reference evidence="7 8" key="1">
    <citation type="journal article" date="2019" name="Genome Biol. Evol.">
        <title>Nanopore Sequencing Significantly Improves Genome Assembly of the Protozoan Parasite Trypanosoma cruzi.</title>
        <authorList>
            <person name="Diaz-Viraque F."/>
            <person name="Pita S."/>
            <person name="Greif G."/>
            <person name="de Souza R.C.M."/>
            <person name="Iraola G."/>
            <person name="Robello C."/>
        </authorList>
    </citation>
    <scope>NUCLEOTIDE SEQUENCE [LARGE SCALE GENOMIC DNA]</scope>
    <source>
        <strain evidence="7 8">Berenice</strain>
    </source>
</reference>
<feature type="domain" description="Sugar phosphate transporter" evidence="6">
    <location>
        <begin position="155"/>
        <end position="422"/>
    </location>
</feature>
<feature type="transmembrane region" description="Helical" evidence="5">
    <location>
        <begin position="379"/>
        <end position="400"/>
    </location>
</feature>